<accession>A0AA86TZM5</accession>
<organism evidence="1">
    <name type="scientific">Hexamita inflata</name>
    <dbReference type="NCBI Taxonomy" id="28002"/>
    <lineage>
        <taxon>Eukaryota</taxon>
        <taxon>Metamonada</taxon>
        <taxon>Diplomonadida</taxon>
        <taxon>Hexamitidae</taxon>
        <taxon>Hexamitinae</taxon>
        <taxon>Hexamita</taxon>
    </lineage>
</organism>
<dbReference type="EMBL" id="CATOUU010000630">
    <property type="protein sequence ID" value="CAI9936070.1"/>
    <property type="molecule type" value="Genomic_DNA"/>
</dbReference>
<gene>
    <name evidence="1" type="ORF">HINF_LOCUS23715</name>
    <name evidence="2" type="ORF">HINF_LOCUS58406</name>
</gene>
<name>A0AA86TZM5_9EUKA</name>
<reference evidence="2 3" key="2">
    <citation type="submission" date="2024-07" db="EMBL/GenBank/DDBJ databases">
        <authorList>
            <person name="Akdeniz Z."/>
        </authorList>
    </citation>
    <scope>NUCLEOTIDE SEQUENCE [LARGE SCALE GENOMIC DNA]</scope>
</reference>
<comment type="caution">
    <text evidence="1">The sequence shown here is derived from an EMBL/GenBank/DDBJ whole genome shotgun (WGS) entry which is preliminary data.</text>
</comment>
<dbReference type="Proteomes" id="UP001642409">
    <property type="component" value="Unassembled WGS sequence"/>
</dbReference>
<keyword evidence="3" id="KW-1185">Reference proteome</keyword>
<reference evidence="1" key="1">
    <citation type="submission" date="2023-06" db="EMBL/GenBank/DDBJ databases">
        <authorList>
            <person name="Kurt Z."/>
        </authorList>
    </citation>
    <scope>NUCLEOTIDE SEQUENCE</scope>
</reference>
<evidence type="ECO:0000313" key="3">
    <source>
        <dbReference type="Proteomes" id="UP001642409"/>
    </source>
</evidence>
<sequence length="196" mass="23020">MQQEYEIILRLVSKSLKPVHTPETVQNLAVAIYCADQNRFWRSDVIQHYLDKIFKQAVKFNFSNSIPKQLTLAFDPSVFQKLVDVYDCVSTRLAIDALITKLKQLQIRKNLTYETLEPFIVQTMAVCFVHFYSTFQSKQKQTANIYLTTNEKLVKSMDLYFVKFKRQLSANSRLSEEFLKSRENGEDYEDLMGFIQ</sequence>
<evidence type="ECO:0000313" key="1">
    <source>
        <dbReference type="EMBL" id="CAI9936070.1"/>
    </source>
</evidence>
<evidence type="ECO:0000313" key="2">
    <source>
        <dbReference type="EMBL" id="CAL6077521.1"/>
    </source>
</evidence>
<proteinExistence type="predicted"/>
<dbReference type="EMBL" id="CAXDID020000328">
    <property type="protein sequence ID" value="CAL6077521.1"/>
    <property type="molecule type" value="Genomic_DNA"/>
</dbReference>
<protein>
    <submittedName>
        <fullName evidence="2">Hypothetical_protein</fullName>
    </submittedName>
</protein>
<dbReference type="AlphaFoldDB" id="A0AA86TZM5"/>